<dbReference type="EMBL" id="FORI01000011">
    <property type="protein sequence ID" value="SFJ02757.1"/>
    <property type="molecule type" value="Genomic_DNA"/>
</dbReference>
<proteinExistence type="predicted"/>
<gene>
    <name evidence="1" type="ORF">SAMN04487775_11188</name>
</gene>
<protein>
    <submittedName>
        <fullName evidence="1">Uncharacterized protein</fullName>
    </submittedName>
</protein>
<dbReference type="AlphaFoldDB" id="A0A1I3N0K9"/>
<reference evidence="2" key="1">
    <citation type="submission" date="2016-10" db="EMBL/GenBank/DDBJ databases">
        <authorList>
            <person name="Varghese N."/>
            <person name="Submissions S."/>
        </authorList>
    </citation>
    <scope>NUCLEOTIDE SEQUENCE [LARGE SCALE GENOMIC DNA]</scope>
    <source>
        <strain evidence="2">XBD1002</strain>
    </source>
</reference>
<sequence>MVDYFKLSAVSKKRHLELVEEKSDIYDSPEVYGLNYQEKILGGNGSSASPYKIEVSIQNTSGKVFEGIMRLEIEADGKADFYLPGFMYGSNRGDKPWKVDCKFPRLNSAFTNPSDSDCPLSSFYMVRGDRLSHPCALMYINGNSPKIRGFHTSPYYCEKDFVQYGGFTCNSKRQTVGYTFGYENAPWLFIQSHTILPRQTSKNYFTLQANQKITQIFYVYDFDAAAVTDIHKVIRNVYEEYHEAPRQSASLEEAIKDLSLAVCDYAWLPSQKCYSGFVREAGFDQKGKESFSYNVIPSISWTNGIVVAYPQLVASACLNNKKMREQALECIQNIVDNSLNKASSLTYETFDGQNWTCHGWWYGGMHSGGHSAYLDGQFTYYLLKAYQFEKENGRIHDDWLSFSKTVVHALEREINRVGEYPFVYSETDGTGIEYDSLGSSWALAASILFALITNETKNLPLFEKSLTHYYETFIAKLECYGSPLDTDKAPDNEGVLAFIRATKLLHQLTNNQLYLDYMETALYQEFSYKFCYNGRIEVPPLSKLKWSSCGGSITSVCNPHIHPMSSSIVGEMAYFIEHAKKDSRTIEYIKNRMQDTILWGCQTYNHFDGEFDYGKKGWMSERFCYSQGLVVEKYKDGNPSSTWFALMPWASSSVLEGLLFIPEPA</sequence>
<evidence type="ECO:0000313" key="2">
    <source>
        <dbReference type="Proteomes" id="UP000182737"/>
    </source>
</evidence>
<dbReference type="InterPro" id="IPR008928">
    <property type="entry name" value="6-hairpin_glycosidase_sf"/>
</dbReference>
<dbReference type="SUPFAM" id="SSF48208">
    <property type="entry name" value="Six-hairpin glycosidases"/>
    <property type="match status" value="1"/>
</dbReference>
<evidence type="ECO:0000313" key="1">
    <source>
        <dbReference type="EMBL" id="SFJ02757.1"/>
    </source>
</evidence>
<name>A0A1I3N0K9_9SPIR</name>
<dbReference type="RefSeq" id="WP_083425803.1">
    <property type="nucleotide sequence ID" value="NZ_FORI01000011.1"/>
</dbReference>
<keyword evidence="2" id="KW-1185">Reference proteome</keyword>
<organism evidence="1 2">
    <name type="scientific">Treponema bryantii</name>
    <dbReference type="NCBI Taxonomy" id="163"/>
    <lineage>
        <taxon>Bacteria</taxon>
        <taxon>Pseudomonadati</taxon>
        <taxon>Spirochaetota</taxon>
        <taxon>Spirochaetia</taxon>
        <taxon>Spirochaetales</taxon>
        <taxon>Treponemataceae</taxon>
        <taxon>Treponema</taxon>
    </lineage>
</organism>
<dbReference type="GO" id="GO:0005975">
    <property type="term" value="P:carbohydrate metabolic process"/>
    <property type="evidence" value="ECO:0007669"/>
    <property type="project" value="InterPro"/>
</dbReference>
<accession>A0A1I3N0K9</accession>
<dbReference type="OrthoDB" id="3234570at2"/>
<dbReference type="Proteomes" id="UP000182737">
    <property type="component" value="Unassembled WGS sequence"/>
</dbReference>